<dbReference type="RefSeq" id="WP_131914964.1">
    <property type="nucleotide sequence ID" value="NZ_SMLG01000001.1"/>
</dbReference>
<reference evidence="1 2" key="1">
    <citation type="submission" date="2019-03" db="EMBL/GenBank/DDBJ databases">
        <title>Novel species of Flavobacterium.</title>
        <authorList>
            <person name="Liu Q."/>
            <person name="Xin Y.-H."/>
        </authorList>
    </citation>
    <scope>NUCLEOTIDE SEQUENCE [LARGE SCALE GENOMIC DNA]</scope>
    <source>
        <strain evidence="1 2">LB3P52</strain>
    </source>
</reference>
<gene>
    <name evidence="1" type="ORF">E0I26_02775</name>
</gene>
<protein>
    <submittedName>
        <fullName evidence="1">Uncharacterized protein</fullName>
    </submittedName>
</protein>
<dbReference type="Proteomes" id="UP000294814">
    <property type="component" value="Unassembled WGS sequence"/>
</dbReference>
<proteinExistence type="predicted"/>
<comment type="caution">
    <text evidence="1">The sequence shown here is derived from an EMBL/GenBank/DDBJ whole genome shotgun (WGS) entry which is preliminary data.</text>
</comment>
<accession>A0A4R5FCT3</accession>
<name>A0A4R5FCT3_9FLAO</name>
<dbReference type="AlphaFoldDB" id="A0A4R5FCT3"/>
<keyword evidence="2" id="KW-1185">Reference proteome</keyword>
<evidence type="ECO:0000313" key="1">
    <source>
        <dbReference type="EMBL" id="TDE47029.1"/>
    </source>
</evidence>
<dbReference type="EMBL" id="SMLG01000001">
    <property type="protein sequence ID" value="TDE47029.1"/>
    <property type="molecule type" value="Genomic_DNA"/>
</dbReference>
<organism evidence="1 2">
    <name type="scientific">Flavobacterium rhamnosiphilum</name>
    <dbReference type="NCBI Taxonomy" id="2541724"/>
    <lineage>
        <taxon>Bacteria</taxon>
        <taxon>Pseudomonadati</taxon>
        <taxon>Bacteroidota</taxon>
        <taxon>Flavobacteriia</taxon>
        <taxon>Flavobacteriales</taxon>
        <taxon>Flavobacteriaceae</taxon>
        <taxon>Flavobacterium</taxon>
    </lineage>
</organism>
<evidence type="ECO:0000313" key="2">
    <source>
        <dbReference type="Proteomes" id="UP000294814"/>
    </source>
</evidence>
<sequence length="75" mass="8297">MKKKNFLIIDKGLVLALEIGASYPVARIARQQLGKRAMTGMLLALFSSWCHAHIKPKGLSMLSNSPLALIKTYQN</sequence>